<accession>A0AAV7ECK3</accession>
<evidence type="ECO:0000313" key="1">
    <source>
        <dbReference type="EMBL" id="KAG9446121.1"/>
    </source>
</evidence>
<comment type="caution">
    <text evidence="1">The sequence shown here is derived from an EMBL/GenBank/DDBJ whole genome shotgun (WGS) entry which is preliminary data.</text>
</comment>
<proteinExistence type="predicted"/>
<dbReference type="AlphaFoldDB" id="A0AAV7ECK3"/>
<dbReference type="EMBL" id="JAINDJ010000005">
    <property type="protein sequence ID" value="KAG9446121.1"/>
    <property type="molecule type" value="Genomic_DNA"/>
</dbReference>
<evidence type="ECO:0000313" key="2">
    <source>
        <dbReference type="Proteomes" id="UP000825729"/>
    </source>
</evidence>
<sequence>MKGLKGYNPANLGKHLSATSLIALQQASRANSNGARCERWKKNFLSFSCGKAVEDTEIEAVQARIMTRIENVVPALPMKSCVILIKFKI</sequence>
<gene>
    <name evidence="1" type="ORF">H6P81_012249</name>
</gene>
<keyword evidence="2" id="KW-1185">Reference proteome</keyword>
<protein>
    <submittedName>
        <fullName evidence="1">Uncharacterized protein</fullName>
    </submittedName>
</protein>
<dbReference type="Proteomes" id="UP000825729">
    <property type="component" value="Unassembled WGS sequence"/>
</dbReference>
<reference evidence="1 2" key="1">
    <citation type="submission" date="2021-07" db="EMBL/GenBank/DDBJ databases">
        <title>The Aristolochia fimbriata genome: insights into angiosperm evolution, floral development and chemical biosynthesis.</title>
        <authorList>
            <person name="Jiao Y."/>
        </authorList>
    </citation>
    <scope>NUCLEOTIDE SEQUENCE [LARGE SCALE GENOMIC DNA]</scope>
    <source>
        <strain evidence="1">IBCAS-2021</strain>
        <tissue evidence="1">Leaf</tissue>
    </source>
</reference>
<name>A0AAV7ECK3_ARIFI</name>
<organism evidence="1 2">
    <name type="scientific">Aristolochia fimbriata</name>
    <name type="common">White veined hardy Dutchman's pipe vine</name>
    <dbReference type="NCBI Taxonomy" id="158543"/>
    <lineage>
        <taxon>Eukaryota</taxon>
        <taxon>Viridiplantae</taxon>
        <taxon>Streptophyta</taxon>
        <taxon>Embryophyta</taxon>
        <taxon>Tracheophyta</taxon>
        <taxon>Spermatophyta</taxon>
        <taxon>Magnoliopsida</taxon>
        <taxon>Magnoliidae</taxon>
        <taxon>Piperales</taxon>
        <taxon>Aristolochiaceae</taxon>
        <taxon>Aristolochia</taxon>
    </lineage>
</organism>